<dbReference type="Gene3D" id="1.20.1160.11">
    <property type="entry name" value="Paired amphipathic helix"/>
    <property type="match status" value="1"/>
</dbReference>
<dbReference type="EMBL" id="JAUEPT010000001">
    <property type="protein sequence ID" value="KAK0456347.1"/>
    <property type="molecule type" value="Genomic_DNA"/>
</dbReference>
<comment type="caution">
    <text evidence="4">The sequence shown here is derived from an EMBL/GenBank/DDBJ whole genome shotgun (WGS) entry which is preliminary data.</text>
</comment>
<dbReference type="InterPro" id="IPR003822">
    <property type="entry name" value="PAH"/>
</dbReference>
<proteinExistence type="predicted"/>
<protein>
    <recommendedName>
        <fullName evidence="6">PAH2 domain-containing protein</fullName>
    </recommendedName>
</protein>
<evidence type="ECO:0008006" key="6">
    <source>
        <dbReference type="Google" id="ProtNLM"/>
    </source>
</evidence>
<accession>A0AA39N3A0</accession>
<evidence type="ECO:0000256" key="3">
    <source>
        <dbReference type="PROSITE-ProRule" id="PRU00810"/>
    </source>
</evidence>
<sequence length="129" mass="14591">MNIYQPSLPLPPRFNTPITIYLLPIMSFLSGRGCSSELKAVQLNTAIAYLQAVKETFHDQPAVYKHFSALLQNSEDYDLIMSTAATLFRGYPHLIEALNPYLRSPCRVEYNTRTRLTTVTSSSGVKYQI</sequence>
<keyword evidence="5" id="KW-1185">Reference proteome</keyword>
<evidence type="ECO:0000256" key="2">
    <source>
        <dbReference type="ARBA" id="ARBA00023242"/>
    </source>
</evidence>
<organism evidence="4 5">
    <name type="scientific">Armillaria borealis</name>
    <dbReference type="NCBI Taxonomy" id="47425"/>
    <lineage>
        <taxon>Eukaryota</taxon>
        <taxon>Fungi</taxon>
        <taxon>Dikarya</taxon>
        <taxon>Basidiomycota</taxon>
        <taxon>Agaricomycotina</taxon>
        <taxon>Agaricomycetes</taxon>
        <taxon>Agaricomycetidae</taxon>
        <taxon>Agaricales</taxon>
        <taxon>Marasmiineae</taxon>
        <taxon>Physalacriaceae</taxon>
        <taxon>Armillaria</taxon>
    </lineage>
</organism>
<dbReference type="GO" id="GO:0006355">
    <property type="term" value="P:regulation of DNA-templated transcription"/>
    <property type="evidence" value="ECO:0007669"/>
    <property type="project" value="InterPro"/>
</dbReference>
<dbReference type="InterPro" id="IPR036600">
    <property type="entry name" value="PAH_sf"/>
</dbReference>
<evidence type="ECO:0000256" key="1">
    <source>
        <dbReference type="ARBA" id="ARBA00004123"/>
    </source>
</evidence>
<comment type="subcellular location">
    <subcellularLocation>
        <location evidence="1 3">Nucleus</location>
    </subcellularLocation>
</comment>
<evidence type="ECO:0000313" key="4">
    <source>
        <dbReference type="EMBL" id="KAK0456347.1"/>
    </source>
</evidence>
<dbReference type="PROSITE" id="PS51477">
    <property type="entry name" value="PAH"/>
    <property type="match status" value="1"/>
</dbReference>
<dbReference type="Proteomes" id="UP001175226">
    <property type="component" value="Unassembled WGS sequence"/>
</dbReference>
<dbReference type="SUPFAM" id="SSF47762">
    <property type="entry name" value="PAH2 domain"/>
    <property type="match status" value="1"/>
</dbReference>
<dbReference type="GO" id="GO:0005634">
    <property type="term" value="C:nucleus"/>
    <property type="evidence" value="ECO:0007669"/>
    <property type="project" value="UniProtKB-SubCell"/>
</dbReference>
<gene>
    <name evidence="4" type="ORF">EV421DRAFT_51566</name>
</gene>
<evidence type="ECO:0000313" key="5">
    <source>
        <dbReference type="Proteomes" id="UP001175226"/>
    </source>
</evidence>
<keyword evidence="2 3" id="KW-0539">Nucleus</keyword>
<reference evidence="4" key="1">
    <citation type="submission" date="2023-06" db="EMBL/GenBank/DDBJ databases">
        <authorList>
            <consortium name="Lawrence Berkeley National Laboratory"/>
            <person name="Ahrendt S."/>
            <person name="Sahu N."/>
            <person name="Indic B."/>
            <person name="Wong-Bajracharya J."/>
            <person name="Merenyi Z."/>
            <person name="Ke H.-M."/>
            <person name="Monk M."/>
            <person name="Kocsube S."/>
            <person name="Drula E."/>
            <person name="Lipzen A."/>
            <person name="Balint B."/>
            <person name="Henrissat B."/>
            <person name="Andreopoulos B."/>
            <person name="Martin F.M."/>
            <person name="Harder C.B."/>
            <person name="Rigling D."/>
            <person name="Ford K.L."/>
            <person name="Foster G.D."/>
            <person name="Pangilinan J."/>
            <person name="Papanicolaou A."/>
            <person name="Barry K."/>
            <person name="LaButti K."/>
            <person name="Viragh M."/>
            <person name="Koriabine M."/>
            <person name="Yan M."/>
            <person name="Riley R."/>
            <person name="Champramary S."/>
            <person name="Plett K.L."/>
            <person name="Tsai I.J."/>
            <person name="Slot J."/>
            <person name="Sipos G."/>
            <person name="Plett J."/>
            <person name="Nagy L.G."/>
            <person name="Grigoriev I.V."/>
        </authorList>
    </citation>
    <scope>NUCLEOTIDE SEQUENCE</scope>
    <source>
        <strain evidence="4">FPL87.14</strain>
    </source>
</reference>
<name>A0AA39N3A0_9AGAR</name>
<dbReference type="AlphaFoldDB" id="A0AA39N3A0"/>